<dbReference type="GO" id="GO:0030246">
    <property type="term" value="F:carbohydrate binding"/>
    <property type="evidence" value="ECO:0007669"/>
    <property type="project" value="InterPro"/>
</dbReference>
<dbReference type="GO" id="GO:0005975">
    <property type="term" value="P:carbohydrate metabolic process"/>
    <property type="evidence" value="ECO:0007669"/>
    <property type="project" value="InterPro"/>
</dbReference>
<gene>
    <name evidence="1" type="ORF">EZS27_027602</name>
</gene>
<evidence type="ECO:0008006" key="2">
    <source>
        <dbReference type="Google" id="ProtNLM"/>
    </source>
</evidence>
<dbReference type="GO" id="GO:0003824">
    <property type="term" value="F:catalytic activity"/>
    <property type="evidence" value="ECO:0007669"/>
    <property type="project" value="InterPro"/>
</dbReference>
<feature type="non-terminal residue" evidence="1">
    <location>
        <position position="1"/>
    </location>
</feature>
<dbReference type="EMBL" id="SNRY01002929">
    <property type="protein sequence ID" value="KAA6322907.1"/>
    <property type="molecule type" value="Genomic_DNA"/>
</dbReference>
<proteinExistence type="predicted"/>
<organism evidence="1">
    <name type="scientific">termite gut metagenome</name>
    <dbReference type="NCBI Taxonomy" id="433724"/>
    <lineage>
        <taxon>unclassified sequences</taxon>
        <taxon>metagenomes</taxon>
        <taxon>organismal metagenomes</taxon>
    </lineage>
</organism>
<name>A0A5J4QLT2_9ZZZZ</name>
<accession>A0A5J4QLT2</accession>
<dbReference type="SUPFAM" id="SSF74650">
    <property type="entry name" value="Galactose mutarotase-like"/>
    <property type="match status" value="1"/>
</dbReference>
<dbReference type="InterPro" id="IPR011013">
    <property type="entry name" value="Gal_mutarotase_sf_dom"/>
</dbReference>
<comment type="caution">
    <text evidence="1">The sequence shown here is derived from an EMBL/GenBank/DDBJ whole genome shotgun (WGS) entry which is preliminary data.</text>
</comment>
<dbReference type="InterPro" id="IPR014718">
    <property type="entry name" value="GH-type_carb-bd"/>
</dbReference>
<reference evidence="1" key="1">
    <citation type="submission" date="2019-03" db="EMBL/GenBank/DDBJ databases">
        <title>Single cell metagenomics reveals metabolic interactions within the superorganism composed of flagellate Streblomastix strix and complex community of Bacteroidetes bacteria on its surface.</title>
        <authorList>
            <person name="Treitli S.C."/>
            <person name="Kolisko M."/>
            <person name="Husnik F."/>
            <person name="Keeling P."/>
            <person name="Hampl V."/>
        </authorList>
    </citation>
    <scope>NUCLEOTIDE SEQUENCE</scope>
    <source>
        <strain evidence="1">STM</strain>
    </source>
</reference>
<dbReference type="AlphaFoldDB" id="A0A5J4QLT2"/>
<protein>
    <recommendedName>
        <fullName evidence="2">Beta-galactosidase</fullName>
    </recommendedName>
</protein>
<evidence type="ECO:0000313" key="1">
    <source>
        <dbReference type="EMBL" id="KAA6322907.1"/>
    </source>
</evidence>
<dbReference type="Gene3D" id="2.70.98.10">
    <property type="match status" value="1"/>
</dbReference>
<sequence>FDVAGLYNHIGVTFDFPDSNVKSVKWLGNGPYRVWKNRMKGVTFGIWEKEYNNTVTGESWVYPELKGFYSNLFAADLIAVDGTLKIVVASEDLFLHLFTPGKPVQSTNVNTLGVFPDGQISILNAISPVGTKFSKAAEHGPQSQPNVLVSSSHADPLSGKFYLKFEPN</sequence>